<keyword evidence="3" id="KW-1185">Reference proteome</keyword>
<dbReference type="EMBL" id="JRKI01000035">
    <property type="protein sequence ID" value="KIZ15051.1"/>
    <property type="molecule type" value="Genomic_DNA"/>
</dbReference>
<sequence>MTEPAHVTADNFHQDQATPRPRVQEIGNYLSPAYQQWAEQVERDTHPPVETFQLPITAAALESMSYADRVRVYTEDVALYDRLTGRTAACPPRTARLHPPSRRHHP</sequence>
<accession>A0A0D7CG84</accession>
<comment type="caution">
    <text evidence="2">The sequence shown here is derived from an EMBL/GenBank/DDBJ whole genome shotgun (WGS) entry which is preliminary data.</text>
</comment>
<dbReference type="AlphaFoldDB" id="A0A0D7CG84"/>
<dbReference type="PATRIC" id="fig|1240678.4.peg.6305"/>
<name>A0A0D7CG84_9ACTN</name>
<dbReference type="Proteomes" id="UP000032458">
    <property type="component" value="Unassembled WGS sequence"/>
</dbReference>
<evidence type="ECO:0000313" key="3">
    <source>
        <dbReference type="Proteomes" id="UP000032458"/>
    </source>
</evidence>
<evidence type="ECO:0000313" key="2">
    <source>
        <dbReference type="EMBL" id="KIZ15051.1"/>
    </source>
</evidence>
<organism evidence="2 3">
    <name type="scientific">Streptomyces natalensis ATCC 27448</name>
    <dbReference type="NCBI Taxonomy" id="1240678"/>
    <lineage>
        <taxon>Bacteria</taxon>
        <taxon>Bacillati</taxon>
        <taxon>Actinomycetota</taxon>
        <taxon>Actinomycetes</taxon>
        <taxon>Kitasatosporales</taxon>
        <taxon>Streptomycetaceae</taxon>
        <taxon>Streptomyces</taxon>
    </lineage>
</organism>
<gene>
    <name evidence="2" type="ORF">SNA_29460</name>
</gene>
<dbReference type="RefSeq" id="WP_030064162.1">
    <property type="nucleotide sequence ID" value="NZ_JRKI01000035.1"/>
</dbReference>
<evidence type="ECO:0000256" key="1">
    <source>
        <dbReference type="SAM" id="MobiDB-lite"/>
    </source>
</evidence>
<proteinExistence type="predicted"/>
<reference evidence="2 3" key="1">
    <citation type="submission" date="2014-09" db="EMBL/GenBank/DDBJ databases">
        <title>Draft genome sequence of Streptomyces natalensis ATCC 27448, producer of the antifungal pimaricin.</title>
        <authorList>
            <person name="Mendes M.V."/>
            <person name="Beites T."/>
            <person name="Pires S."/>
            <person name="Santos C.L."/>
            <person name="Moradas-Ferreira P."/>
        </authorList>
    </citation>
    <scope>NUCLEOTIDE SEQUENCE [LARGE SCALE GENOMIC DNA]</scope>
    <source>
        <strain evidence="2 3">ATCC 27448</strain>
    </source>
</reference>
<feature type="region of interest" description="Disordered" evidence="1">
    <location>
        <begin position="1"/>
        <end position="20"/>
    </location>
</feature>
<protein>
    <submittedName>
        <fullName evidence="2">Uncharacterized protein</fullName>
    </submittedName>
</protein>